<keyword evidence="3" id="KW-0808">Transferase</keyword>
<dbReference type="PANTHER" id="PTHR11406">
    <property type="entry name" value="PHOSPHOGLYCERATE KINASE"/>
    <property type="match status" value="1"/>
</dbReference>
<organism evidence="7 8">
    <name type="scientific">Candidatus Zambryskibacteria bacterium RIFCSPHIGHO2_01_FULL_46_25</name>
    <dbReference type="NCBI Taxonomy" id="1802738"/>
    <lineage>
        <taxon>Bacteria</taxon>
        <taxon>Candidatus Zambryskiibacteriota</taxon>
    </lineage>
</organism>
<dbReference type="Pfam" id="PF00162">
    <property type="entry name" value="PGK"/>
    <property type="match status" value="3"/>
</dbReference>
<sequence>MKSVTEAGDLQGKRVLVRVDWSIPDLKNDFQIRATLPTLEYLEKMGAKIIVATHLENETIEDLKRYLPEGAELLPNLRDNPGEEANSEEFAKELANKADIYVNEAFSVSHREHASIVGVPKFLPSYAGIEFMEEIAALSKAFHPPHPFILLLGGAKFDTKLPLVQKFAQIADKVFIAGAMAAKVPEVMTQNPKVVLPVGDIAALDADDNVINQISGIIADAKFILWNGPLGKYEKGYTEGTLKLARLLAESGKEVIVGGANTLAAIKELNIYDKFTFVSTAGGAMLEFLATETLPGIQALE</sequence>
<dbReference type="GO" id="GO:0006096">
    <property type="term" value="P:glycolytic process"/>
    <property type="evidence" value="ECO:0007669"/>
    <property type="project" value="InterPro"/>
</dbReference>
<dbReference type="GO" id="GO:0004618">
    <property type="term" value="F:phosphoglycerate kinase activity"/>
    <property type="evidence" value="ECO:0007669"/>
    <property type="project" value="UniProtKB-EC"/>
</dbReference>
<evidence type="ECO:0000313" key="7">
    <source>
        <dbReference type="EMBL" id="OHA90113.1"/>
    </source>
</evidence>
<keyword evidence="6" id="KW-0067">ATP-binding</keyword>
<comment type="caution">
    <text evidence="7">The sequence shown here is derived from an EMBL/GenBank/DDBJ whole genome shotgun (WGS) entry which is preliminary data.</text>
</comment>
<dbReference type="GO" id="GO:0005524">
    <property type="term" value="F:ATP binding"/>
    <property type="evidence" value="ECO:0007669"/>
    <property type="project" value="UniProtKB-KW"/>
</dbReference>
<evidence type="ECO:0000256" key="6">
    <source>
        <dbReference type="ARBA" id="ARBA00022840"/>
    </source>
</evidence>
<gene>
    <name evidence="7" type="ORF">A2838_00580</name>
</gene>
<comment type="catalytic activity">
    <reaction evidence="1">
        <text>(2R)-3-phosphoglycerate + ATP = (2R)-3-phospho-glyceroyl phosphate + ADP</text>
        <dbReference type="Rhea" id="RHEA:14801"/>
        <dbReference type="ChEBI" id="CHEBI:30616"/>
        <dbReference type="ChEBI" id="CHEBI:57604"/>
        <dbReference type="ChEBI" id="CHEBI:58272"/>
        <dbReference type="ChEBI" id="CHEBI:456216"/>
        <dbReference type="EC" id="2.7.2.3"/>
    </reaction>
</comment>
<evidence type="ECO:0000256" key="4">
    <source>
        <dbReference type="ARBA" id="ARBA00022741"/>
    </source>
</evidence>
<evidence type="ECO:0000256" key="5">
    <source>
        <dbReference type="ARBA" id="ARBA00022777"/>
    </source>
</evidence>
<dbReference type="Proteomes" id="UP000178107">
    <property type="component" value="Unassembled WGS sequence"/>
</dbReference>
<evidence type="ECO:0000256" key="2">
    <source>
        <dbReference type="ARBA" id="ARBA00013061"/>
    </source>
</evidence>
<accession>A0A1G2SYN7</accession>
<dbReference type="GO" id="GO:0043531">
    <property type="term" value="F:ADP binding"/>
    <property type="evidence" value="ECO:0007669"/>
    <property type="project" value="TreeGrafter"/>
</dbReference>
<dbReference type="SUPFAM" id="SSF53748">
    <property type="entry name" value="Phosphoglycerate kinase"/>
    <property type="match status" value="1"/>
</dbReference>
<evidence type="ECO:0000256" key="1">
    <source>
        <dbReference type="ARBA" id="ARBA00000642"/>
    </source>
</evidence>
<reference evidence="7 8" key="1">
    <citation type="journal article" date="2016" name="Nat. Commun.">
        <title>Thousands of microbial genomes shed light on interconnected biogeochemical processes in an aquifer system.</title>
        <authorList>
            <person name="Anantharaman K."/>
            <person name="Brown C.T."/>
            <person name="Hug L.A."/>
            <person name="Sharon I."/>
            <person name="Castelle C.J."/>
            <person name="Probst A.J."/>
            <person name="Thomas B.C."/>
            <person name="Singh A."/>
            <person name="Wilkins M.J."/>
            <person name="Karaoz U."/>
            <person name="Brodie E.L."/>
            <person name="Williams K.H."/>
            <person name="Hubbard S.S."/>
            <person name="Banfield J.F."/>
        </authorList>
    </citation>
    <scope>NUCLEOTIDE SEQUENCE [LARGE SCALE GENOMIC DNA]</scope>
</reference>
<dbReference type="PANTHER" id="PTHR11406:SF23">
    <property type="entry name" value="PHOSPHOGLYCERATE KINASE 1, CHLOROPLASTIC-RELATED"/>
    <property type="match status" value="1"/>
</dbReference>
<evidence type="ECO:0000313" key="8">
    <source>
        <dbReference type="Proteomes" id="UP000178107"/>
    </source>
</evidence>
<dbReference type="GO" id="GO:0006094">
    <property type="term" value="P:gluconeogenesis"/>
    <property type="evidence" value="ECO:0007669"/>
    <property type="project" value="TreeGrafter"/>
</dbReference>
<dbReference type="InterPro" id="IPR015824">
    <property type="entry name" value="Phosphoglycerate_kinase_N"/>
</dbReference>
<dbReference type="AlphaFoldDB" id="A0A1G2SYN7"/>
<dbReference type="EMBL" id="MHVH01000006">
    <property type="protein sequence ID" value="OHA90113.1"/>
    <property type="molecule type" value="Genomic_DNA"/>
</dbReference>
<protein>
    <recommendedName>
        <fullName evidence="2">phosphoglycerate kinase</fullName>
        <ecNumber evidence="2">2.7.2.3</ecNumber>
    </recommendedName>
</protein>
<keyword evidence="4" id="KW-0547">Nucleotide-binding</keyword>
<dbReference type="Gene3D" id="3.40.50.1260">
    <property type="entry name" value="Phosphoglycerate kinase, N-terminal domain"/>
    <property type="match status" value="4"/>
</dbReference>
<dbReference type="InterPro" id="IPR001576">
    <property type="entry name" value="Phosphoglycerate_kinase"/>
</dbReference>
<dbReference type="InterPro" id="IPR036043">
    <property type="entry name" value="Phosphoglycerate_kinase_sf"/>
</dbReference>
<name>A0A1G2SYN7_9BACT</name>
<dbReference type="GO" id="GO:0005829">
    <property type="term" value="C:cytosol"/>
    <property type="evidence" value="ECO:0007669"/>
    <property type="project" value="TreeGrafter"/>
</dbReference>
<keyword evidence="5" id="KW-0418">Kinase</keyword>
<evidence type="ECO:0000256" key="3">
    <source>
        <dbReference type="ARBA" id="ARBA00022679"/>
    </source>
</evidence>
<dbReference type="EC" id="2.7.2.3" evidence="2"/>
<proteinExistence type="predicted"/>